<feature type="domain" description="NADP-dependent oxidoreductase" evidence="1">
    <location>
        <begin position="46"/>
        <end position="219"/>
    </location>
</feature>
<dbReference type="InterPro" id="IPR053135">
    <property type="entry name" value="AKR2_Oxidoreductase"/>
</dbReference>
<proteinExistence type="predicted"/>
<dbReference type="PANTHER" id="PTHR43312">
    <property type="entry name" value="D-THREO-ALDOSE 1-DEHYDROGENASE"/>
    <property type="match status" value="1"/>
</dbReference>
<organism evidence="2 3">
    <name type="scientific">Paludisphaera mucosa</name>
    <dbReference type="NCBI Taxonomy" id="3030827"/>
    <lineage>
        <taxon>Bacteria</taxon>
        <taxon>Pseudomonadati</taxon>
        <taxon>Planctomycetota</taxon>
        <taxon>Planctomycetia</taxon>
        <taxon>Isosphaerales</taxon>
        <taxon>Isosphaeraceae</taxon>
        <taxon>Paludisphaera</taxon>
    </lineage>
</organism>
<dbReference type="RefSeq" id="WP_277861412.1">
    <property type="nucleotide sequence ID" value="NZ_JARRAG010000002.1"/>
</dbReference>
<evidence type="ECO:0000259" key="1">
    <source>
        <dbReference type="Pfam" id="PF00248"/>
    </source>
</evidence>
<dbReference type="GO" id="GO:0016491">
    <property type="term" value="F:oxidoreductase activity"/>
    <property type="evidence" value="ECO:0007669"/>
    <property type="project" value="UniProtKB-KW"/>
</dbReference>
<comment type="caution">
    <text evidence="2">The sequence shown here is derived from an EMBL/GenBank/DDBJ whole genome shotgun (WGS) entry which is preliminary data.</text>
</comment>
<dbReference type="CDD" id="cd19100">
    <property type="entry name" value="AKR_unchar"/>
    <property type="match status" value="1"/>
</dbReference>
<accession>A0ABT6FBT0</accession>
<dbReference type="Gene3D" id="3.20.20.100">
    <property type="entry name" value="NADP-dependent oxidoreductase domain"/>
    <property type="match status" value="1"/>
</dbReference>
<keyword evidence="3" id="KW-1185">Reference proteome</keyword>
<evidence type="ECO:0000313" key="2">
    <source>
        <dbReference type="EMBL" id="MDG3005063.1"/>
    </source>
</evidence>
<dbReference type="Proteomes" id="UP001216907">
    <property type="component" value="Unassembled WGS sequence"/>
</dbReference>
<name>A0ABT6FBT0_9BACT</name>
<dbReference type="PROSITE" id="PS51318">
    <property type="entry name" value="TAT"/>
    <property type="match status" value="1"/>
</dbReference>
<gene>
    <name evidence="2" type="ORF">PZE19_14845</name>
</gene>
<evidence type="ECO:0000313" key="3">
    <source>
        <dbReference type="Proteomes" id="UP001216907"/>
    </source>
</evidence>
<dbReference type="EC" id="1.1.1.-" evidence="2"/>
<dbReference type="SUPFAM" id="SSF51430">
    <property type="entry name" value="NAD(P)-linked oxidoreductase"/>
    <property type="match status" value="1"/>
</dbReference>
<dbReference type="InterPro" id="IPR023210">
    <property type="entry name" value="NADP_OxRdtase_dom"/>
</dbReference>
<reference evidence="2 3" key="1">
    <citation type="submission" date="2023-03" db="EMBL/GenBank/DDBJ databases">
        <title>Paludisphaera mucosa sp. nov. a novel planctomycete from northern fen.</title>
        <authorList>
            <person name="Ivanova A."/>
        </authorList>
    </citation>
    <scope>NUCLEOTIDE SEQUENCE [LARGE SCALE GENOMIC DNA]</scope>
    <source>
        <strain evidence="2 3">Pla2</strain>
    </source>
</reference>
<dbReference type="InterPro" id="IPR036812">
    <property type="entry name" value="NAD(P)_OxRdtase_dom_sf"/>
</dbReference>
<keyword evidence="2" id="KW-0560">Oxidoreductase</keyword>
<dbReference type="InterPro" id="IPR006311">
    <property type="entry name" value="TAT_signal"/>
</dbReference>
<dbReference type="Pfam" id="PF00248">
    <property type="entry name" value="Aldo_ket_red"/>
    <property type="match status" value="1"/>
</dbReference>
<dbReference type="PANTHER" id="PTHR43312:SF1">
    <property type="entry name" value="NADP-DEPENDENT OXIDOREDUCTASE DOMAIN-CONTAINING PROTEIN"/>
    <property type="match status" value="1"/>
</dbReference>
<protein>
    <submittedName>
        <fullName evidence="2">Aldo/keto reductase</fullName>
        <ecNumber evidence="2">1.1.1.-</ecNumber>
    </submittedName>
</protein>
<sequence length="322" mass="34514">MDLSRRQFIQAAAAGAAVAPAMGAGAAGKLPTRAFGKTGLEVSIIGFGSGSRFLMYDDEKALEALTRALELGITYIDTANGYGDGKSEERIGRILPAWRDKVTVATKLGARKGDDARRQLEASLKRLKTDHLDVVHIHALSGDEDLARIEAADGVLKALYEARDQKVVRAVGISCHAAPATLKTALERHDFDATQMALNAAMARMADAKGGMKATPMAEGSFEELALPVAVRKGLGVIAMKVFAQEQILGAAPVEKLMAYALSLPVSLASLGMPKLEFIDRNIEIARAFAPMPADERKRLSDSIATERKAAVVEFFRDHRDA</sequence>
<dbReference type="EMBL" id="JARRAG010000002">
    <property type="protein sequence ID" value="MDG3005063.1"/>
    <property type="molecule type" value="Genomic_DNA"/>
</dbReference>